<protein>
    <submittedName>
        <fullName evidence="1">Unannotated protein</fullName>
    </submittedName>
</protein>
<accession>A0A6J7FLH9</accession>
<organism evidence="1">
    <name type="scientific">freshwater metagenome</name>
    <dbReference type="NCBI Taxonomy" id="449393"/>
    <lineage>
        <taxon>unclassified sequences</taxon>
        <taxon>metagenomes</taxon>
        <taxon>ecological metagenomes</taxon>
    </lineage>
</organism>
<dbReference type="AlphaFoldDB" id="A0A6J7FLH9"/>
<dbReference type="EMBL" id="CAFBMB010000032">
    <property type="protein sequence ID" value="CAB4894464.1"/>
    <property type="molecule type" value="Genomic_DNA"/>
</dbReference>
<reference evidence="1" key="1">
    <citation type="submission" date="2020-05" db="EMBL/GenBank/DDBJ databases">
        <authorList>
            <person name="Chiriac C."/>
            <person name="Salcher M."/>
            <person name="Ghai R."/>
            <person name="Kavagutti S V."/>
        </authorList>
    </citation>
    <scope>NUCLEOTIDE SEQUENCE</scope>
</reference>
<gene>
    <name evidence="1" type="ORF">UFOPK3516_00605</name>
</gene>
<evidence type="ECO:0000313" key="1">
    <source>
        <dbReference type="EMBL" id="CAB4894464.1"/>
    </source>
</evidence>
<name>A0A6J7FLH9_9ZZZZ</name>
<sequence length="167" mass="18990">MFVFLRFTLDTTPDAAWDALTSPAVFRQVSAPLVRVRSREKGGFPERWIDGTPHEVSLRLLGIFPLGHQRIQVSFAERPGGVRMIIDKGAGLTGFLRVMPRWDHRMAVSATDDGRTLYRDRLAVRAGLLTPLVWLSMWAFWQVRASRLKRLASTWAEPHTSQVPHTD</sequence>
<proteinExistence type="predicted"/>
<dbReference type="SUPFAM" id="SSF55961">
    <property type="entry name" value="Bet v1-like"/>
    <property type="match status" value="1"/>
</dbReference>